<name>A0A2T0Q705_9ACTN</name>
<keyword evidence="2" id="KW-0472">Membrane</keyword>
<gene>
    <name evidence="3" type="ORF">CLV72_103201</name>
</gene>
<evidence type="ECO:0000256" key="2">
    <source>
        <dbReference type="SAM" id="Phobius"/>
    </source>
</evidence>
<feature type="region of interest" description="Disordered" evidence="1">
    <location>
        <begin position="191"/>
        <end position="232"/>
    </location>
</feature>
<accession>A0A2T0Q705</accession>
<evidence type="ECO:0000256" key="1">
    <source>
        <dbReference type="SAM" id="MobiDB-lite"/>
    </source>
</evidence>
<reference evidence="3 4" key="1">
    <citation type="submission" date="2018-03" db="EMBL/GenBank/DDBJ databases">
        <title>Genomic Encyclopedia of Archaeal and Bacterial Type Strains, Phase II (KMG-II): from individual species to whole genera.</title>
        <authorList>
            <person name="Goeker M."/>
        </authorList>
    </citation>
    <scope>NUCLEOTIDE SEQUENCE [LARGE SCALE GENOMIC DNA]</scope>
    <source>
        <strain evidence="3 4">DSM 45601</strain>
    </source>
</reference>
<sequence length="232" mass="24690">MIGIKNGVGVTASLAGKGLGYRSIEEVVDVRTMVKRRSGELKAELNRLVTLQQLAREQAERLAPYLGDARDNAAEKLIVARGWTAPRVESAAHAVEERIAPKVAGLLTAAAQRIEPDRAQRGWLAMRRGGRRVPASAVVLGLVGGAVVAYGVVRLRRAAQNGEFDAQLEQARTTLSGTADSVKETTRAMRDKVQGAADRTSNTVKAGAGKGADKAESAVDDTVDTLNGRVRR</sequence>
<dbReference type="Proteomes" id="UP000237846">
    <property type="component" value="Unassembled WGS sequence"/>
</dbReference>
<dbReference type="AlphaFoldDB" id="A0A2T0Q705"/>
<proteinExistence type="predicted"/>
<dbReference type="OrthoDB" id="3430394at2"/>
<protein>
    <submittedName>
        <fullName evidence="3">Uncharacterized protein</fullName>
    </submittedName>
</protein>
<keyword evidence="2" id="KW-0812">Transmembrane</keyword>
<evidence type="ECO:0000313" key="3">
    <source>
        <dbReference type="EMBL" id="PRX99598.1"/>
    </source>
</evidence>
<dbReference type="EMBL" id="PVZC01000003">
    <property type="protein sequence ID" value="PRX99598.1"/>
    <property type="molecule type" value="Genomic_DNA"/>
</dbReference>
<comment type="caution">
    <text evidence="3">The sequence shown here is derived from an EMBL/GenBank/DDBJ whole genome shotgun (WGS) entry which is preliminary data.</text>
</comment>
<dbReference type="RefSeq" id="WP_146159415.1">
    <property type="nucleotide sequence ID" value="NZ_PVZC01000003.1"/>
</dbReference>
<feature type="transmembrane region" description="Helical" evidence="2">
    <location>
        <begin position="133"/>
        <end position="153"/>
    </location>
</feature>
<keyword evidence="4" id="KW-1185">Reference proteome</keyword>
<evidence type="ECO:0000313" key="4">
    <source>
        <dbReference type="Proteomes" id="UP000237846"/>
    </source>
</evidence>
<keyword evidence="2" id="KW-1133">Transmembrane helix</keyword>
<organism evidence="3 4">
    <name type="scientific">Allonocardiopsis opalescens</name>
    <dbReference type="NCBI Taxonomy" id="1144618"/>
    <lineage>
        <taxon>Bacteria</taxon>
        <taxon>Bacillati</taxon>
        <taxon>Actinomycetota</taxon>
        <taxon>Actinomycetes</taxon>
        <taxon>Streptosporangiales</taxon>
        <taxon>Allonocardiopsis</taxon>
    </lineage>
</organism>